<gene>
    <name evidence="2" type="ORF">ACJMK2_018251</name>
</gene>
<evidence type="ECO:0000256" key="1">
    <source>
        <dbReference type="SAM" id="SignalP"/>
    </source>
</evidence>
<comment type="caution">
    <text evidence="2">The sequence shown here is derived from an EMBL/GenBank/DDBJ whole genome shotgun (WGS) entry which is preliminary data.</text>
</comment>
<name>A0ABD3UEX0_SINWO</name>
<accession>A0ABD3UEX0</accession>
<dbReference type="Proteomes" id="UP001634394">
    <property type="component" value="Unassembled WGS sequence"/>
</dbReference>
<feature type="signal peptide" evidence="1">
    <location>
        <begin position="1"/>
        <end position="27"/>
    </location>
</feature>
<organism evidence="2 3">
    <name type="scientific">Sinanodonta woodiana</name>
    <name type="common">Chinese pond mussel</name>
    <name type="synonym">Anodonta woodiana</name>
    <dbReference type="NCBI Taxonomy" id="1069815"/>
    <lineage>
        <taxon>Eukaryota</taxon>
        <taxon>Metazoa</taxon>
        <taxon>Spiralia</taxon>
        <taxon>Lophotrochozoa</taxon>
        <taxon>Mollusca</taxon>
        <taxon>Bivalvia</taxon>
        <taxon>Autobranchia</taxon>
        <taxon>Heteroconchia</taxon>
        <taxon>Palaeoheterodonta</taxon>
        <taxon>Unionida</taxon>
        <taxon>Unionoidea</taxon>
        <taxon>Unionidae</taxon>
        <taxon>Unioninae</taxon>
        <taxon>Sinanodonta</taxon>
    </lineage>
</organism>
<sequence length="89" mass="9839">ESFESTMRTKLLLQPLGLLILAIGIATQDETDNQTTTTEDGVIFQEYKSDNKLNTTEHNPPLKYKQSSATADDVFTAGNTLCRLDQKCG</sequence>
<evidence type="ECO:0000313" key="3">
    <source>
        <dbReference type="Proteomes" id="UP001634394"/>
    </source>
</evidence>
<feature type="non-terminal residue" evidence="2">
    <location>
        <position position="1"/>
    </location>
</feature>
<feature type="chain" id="PRO_5044834910" evidence="1">
    <location>
        <begin position="28"/>
        <end position="89"/>
    </location>
</feature>
<proteinExistence type="predicted"/>
<evidence type="ECO:0000313" key="2">
    <source>
        <dbReference type="EMBL" id="KAL3847336.1"/>
    </source>
</evidence>
<reference evidence="2 3" key="1">
    <citation type="submission" date="2024-11" db="EMBL/GenBank/DDBJ databases">
        <title>Chromosome-level genome assembly of the freshwater bivalve Anodonta woodiana.</title>
        <authorList>
            <person name="Chen X."/>
        </authorList>
    </citation>
    <scope>NUCLEOTIDE SEQUENCE [LARGE SCALE GENOMIC DNA]</scope>
    <source>
        <strain evidence="2">MN2024</strain>
        <tissue evidence="2">Gills</tissue>
    </source>
</reference>
<keyword evidence="1" id="KW-0732">Signal</keyword>
<dbReference type="EMBL" id="JBJQND010000016">
    <property type="protein sequence ID" value="KAL3847336.1"/>
    <property type="molecule type" value="Genomic_DNA"/>
</dbReference>
<dbReference type="AlphaFoldDB" id="A0ABD3UEX0"/>
<keyword evidence="3" id="KW-1185">Reference proteome</keyword>
<protein>
    <submittedName>
        <fullName evidence="2">Uncharacterized protein</fullName>
    </submittedName>
</protein>